<proteinExistence type="evidence at transcript level"/>
<gene>
    <name evidence="2" type="primary">CG5850-RA</name>
</gene>
<keyword evidence="1" id="KW-0732">Signal</keyword>
<accession>G2J642</accession>
<reference evidence="2" key="1">
    <citation type="submission" date="2011-09" db="EMBL/GenBank/DDBJ databases">
        <authorList>
            <person name="Carlson J."/>
            <person name="Booth B."/>
            <person name="Frise E."/>
            <person name="Park S."/>
            <person name="Wan K."/>
            <person name="Yu C."/>
            <person name="Celniker S."/>
        </authorList>
    </citation>
    <scope>NUCLEOTIDE SEQUENCE</scope>
    <source>
        <strain evidence="2">Berkeley</strain>
    </source>
</reference>
<feature type="signal peptide" evidence="1">
    <location>
        <begin position="1"/>
        <end position="16"/>
    </location>
</feature>
<dbReference type="EMBL" id="BT128899">
    <property type="protein sequence ID" value="AEO51072.1"/>
    <property type="molecule type" value="mRNA"/>
</dbReference>
<organism evidence="2">
    <name type="scientific">Drosophila melanogaster</name>
    <name type="common">Fruit fly</name>
    <dbReference type="NCBI Taxonomy" id="7227"/>
    <lineage>
        <taxon>Eukaryota</taxon>
        <taxon>Metazoa</taxon>
        <taxon>Ecdysozoa</taxon>
        <taxon>Arthropoda</taxon>
        <taxon>Hexapoda</taxon>
        <taxon>Insecta</taxon>
        <taxon>Pterygota</taxon>
        <taxon>Neoptera</taxon>
        <taxon>Endopterygota</taxon>
        <taxon>Diptera</taxon>
        <taxon>Brachycera</taxon>
        <taxon>Muscomorpha</taxon>
        <taxon>Ephydroidea</taxon>
        <taxon>Drosophilidae</taxon>
        <taxon>Drosophila</taxon>
        <taxon>Sophophora</taxon>
    </lineage>
</organism>
<sequence length="80" mass="8777">MLLVVILLVAVSPACARTQQQGIIIVGLGNWRRCRRGTRGQAQETATAASTRTRIPFALAKMQCVALTGRRLRACRSRQV</sequence>
<feature type="chain" id="PRO_5003432001" evidence="1">
    <location>
        <begin position="17"/>
        <end position="80"/>
    </location>
</feature>
<evidence type="ECO:0000313" key="2">
    <source>
        <dbReference type="EMBL" id="AEO51072.1"/>
    </source>
</evidence>
<name>G2J642_DROME</name>
<protein>
    <submittedName>
        <fullName evidence="2">RH03148p1</fullName>
    </submittedName>
</protein>
<evidence type="ECO:0000256" key="1">
    <source>
        <dbReference type="SAM" id="SignalP"/>
    </source>
</evidence>
<dbReference type="AlphaFoldDB" id="G2J642"/>